<protein>
    <recommendedName>
        <fullName evidence="3">ARM repeat superfamily protein</fullName>
    </recommendedName>
</protein>
<comment type="caution">
    <text evidence="1">The sequence shown here is derived from an EMBL/GenBank/DDBJ whole genome shotgun (WGS) entry which is preliminary data.</text>
</comment>
<proteinExistence type="predicted"/>
<evidence type="ECO:0008006" key="3">
    <source>
        <dbReference type="Google" id="ProtNLM"/>
    </source>
</evidence>
<dbReference type="InterPro" id="IPR040144">
    <property type="entry name" value="RAP1GDS1"/>
</dbReference>
<reference evidence="1 2" key="1">
    <citation type="journal article" date="2023" name="G3 (Bethesda)">
        <title>A chromosome-level genome assembly of Zasmidium syzygii isolated from banana leaves.</title>
        <authorList>
            <person name="van Westerhoven A.C."/>
            <person name="Mehrabi R."/>
            <person name="Talebi R."/>
            <person name="Steentjes M.B.F."/>
            <person name="Corcolon B."/>
            <person name="Chong P.A."/>
            <person name="Kema G.H.J."/>
            <person name="Seidl M.F."/>
        </authorList>
    </citation>
    <scope>NUCLEOTIDE SEQUENCE [LARGE SCALE GENOMIC DNA]</scope>
    <source>
        <strain evidence="1 2">P124</strain>
    </source>
</reference>
<keyword evidence="2" id="KW-1185">Reference proteome</keyword>
<sequence>MANETTDDIEKAFQALSLNTKTAEAVTLLSDASKTQVSIRERLADPSTLKALIEVIECNLSESLPTVDRALRCLGNACADNNSGRDAITSLGFSWAIQCLRSDDQETAILTTKVLYNICSDHEGSQQACYREKVHFELVRVLNGDDVVEGEEYSFAVDLLLWITGHKAAIEATLEEPLPDHQVAALLRLPRVYADQSDLDNFGSLVESVLAFLRDTTVQQQIVELQAFMGIWTILELVEDRGSSLDPETEQDAEDLKVLGPLCTSLIWCISDVAARADFAQAHAGEVLRTIPSDHRDGDHTPMEVTGLVDRLIECIRDHAEDGFDAKRGTDGALYTASCETLGNLLWGSTPEYSYLVEEEELHAPLFRRIIRSGNGPSVAAILHSICGLLIQLSRPSRKVREEIGSYVETLPAIEIMCRHEMSQIKQDSVKLLKALGKDCPRNQERFTELAQEVLQAIRASNDSTMAGAEPS</sequence>
<organism evidence="1 2">
    <name type="scientific">Zasmidium cellare</name>
    <name type="common">Wine cellar mold</name>
    <name type="synonym">Racodium cellare</name>
    <dbReference type="NCBI Taxonomy" id="395010"/>
    <lineage>
        <taxon>Eukaryota</taxon>
        <taxon>Fungi</taxon>
        <taxon>Dikarya</taxon>
        <taxon>Ascomycota</taxon>
        <taxon>Pezizomycotina</taxon>
        <taxon>Dothideomycetes</taxon>
        <taxon>Dothideomycetidae</taxon>
        <taxon>Mycosphaerellales</taxon>
        <taxon>Mycosphaerellaceae</taxon>
        <taxon>Zasmidium</taxon>
    </lineage>
</organism>
<accession>A0ABR0DXM6</accession>
<dbReference type="PANTHER" id="PTHR10957">
    <property type="entry name" value="RAP1 GTPASE-GDP DISSOCIATION STIMULATOR 1"/>
    <property type="match status" value="1"/>
</dbReference>
<dbReference type="Gene3D" id="1.25.10.10">
    <property type="entry name" value="Leucine-rich Repeat Variant"/>
    <property type="match status" value="2"/>
</dbReference>
<gene>
    <name evidence="1" type="ORF">PRZ48_015109</name>
</gene>
<evidence type="ECO:0000313" key="1">
    <source>
        <dbReference type="EMBL" id="KAK4493923.1"/>
    </source>
</evidence>
<dbReference type="InterPro" id="IPR011989">
    <property type="entry name" value="ARM-like"/>
</dbReference>
<dbReference type="SUPFAM" id="SSF48371">
    <property type="entry name" value="ARM repeat"/>
    <property type="match status" value="1"/>
</dbReference>
<evidence type="ECO:0000313" key="2">
    <source>
        <dbReference type="Proteomes" id="UP001305779"/>
    </source>
</evidence>
<name>A0ABR0DXM6_ZASCE</name>
<dbReference type="Proteomes" id="UP001305779">
    <property type="component" value="Unassembled WGS sequence"/>
</dbReference>
<dbReference type="InterPro" id="IPR016024">
    <property type="entry name" value="ARM-type_fold"/>
</dbReference>
<dbReference type="EMBL" id="JAXOVC010000015">
    <property type="protein sequence ID" value="KAK4493923.1"/>
    <property type="molecule type" value="Genomic_DNA"/>
</dbReference>